<dbReference type="InterPro" id="IPR006311">
    <property type="entry name" value="TAT_signal"/>
</dbReference>
<dbReference type="AlphaFoldDB" id="A0A1X7GQF1"/>
<gene>
    <name evidence="2" type="ORF">SAMN06295910_2110</name>
</gene>
<protein>
    <submittedName>
        <fullName evidence="2">Phospholipid transport system substrate-binding protein</fullName>
    </submittedName>
</protein>
<dbReference type="STRING" id="941907.SAMN06295910_2110"/>
<dbReference type="PANTHER" id="PTHR36573">
    <property type="entry name" value="INTERMEMBRANE PHOSPHOLIPID TRANSPORT SYSTEM BINDING PROTEIN MLAC"/>
    <property type="match status" value="1"/>
</dbReference>
<dbReference type="PANTHER" id="PTHR36573:SF1">
    <property type="entry name" value="INTERMEMBRANE PHOSPHOLIPID TRANSPORT SYSTEM BINDING PROTEIN MLAC"/>
    <property type="match status" value="1"/>
</dbReference>
<accession>A0A1X7GQF1</accession>
<evidence type="ECO:0000256" key="1">
    <source>
        <dbReference type="SAM" id="SignalP"/>
    </source>
</evidence>
<dbReference type="InterPro" id="IPR042245">
    <property type="entry name" value="Tgt2/MlaC_sf"/>
</dbReference>
<dbReference type="Proteomes" id="UP000192934">
    <property type="component" value="Chromosome I"/>
</dbReference>
<dbReference type="RefSeq" id="WP_085219559.1">
    <property type="nucleotide sequence ID" value="NZ_LT840185.1"/>
</dbReference>
<sequence>MNRASRLLAAAGVALAGIAAPAAFAPAAAQAIPNTDPGKFVDAIADRGFGALKGNRQAARGQFRALLAQHFAVDAIGDRLIQQWRPKISQAQYAAYKAAFPNFIIGTYADRLYDYSGADLKVVRVQNQGNGAAVLSTVTRPGARPVNVIWSLTKVGNAYKVNNLTVGGVNLAMSQAADFNSYAQRNGFDALVEFMKKRG</sequence>
<dbReference type="EMBL" id="LT840185">
    <property type="protein sequence ID" value="SMF73139.1"/>
    <property type="molecule type" value="Genomic_DNA"/>
</dbReference>
<dbReference type="OrthoDB" id="8099120at2"/>
<feature type="chain" id="PRO_5012485378" evidence="1">
    <location>
        <begin position="26"/>
        <end position="199"/>
    </location>
</feature>
<feature type="signal peptide" evidence="1">
    <location>
        <begin position="1"/>
        <end position="25"/>
    </location>
</feature>
<keyword evidence="3" id="KW-1185">Reference proteome</keyword>
<dbReference type="InterPro" id="IPR008869">
    <property type="entry name" value="MlaC/ttg2D"/>
</dbReference>
<proteinExistence type="predicted"/>
<keyword evidence="1" id="KW-0732">Signal</keyword>
<evidence type="ECO:0000313" key="2">
    <source>
        <dbReference type="EMBL" id="SMF73139.1"/>
    </source>
</evidence>
<dbReference type="Pfam" id="PF05494">
    <property type="entry name" value="MlaC"/>
    <property type="match status" value="1"/>
</dbReference>
<reference evidence="3" key="1">
    <citation type="submission" date="2017-04" db="EMBL/GenBank/DDBJ databases">
        <authorList>
            <person name="Varghese N."/>
            <person name="Submissions S."/>
        </authorList>
    </citation>
    <scope>NUCLEOTIDE SEQUENCE [LARGE SCALE GENOMIC DNA]</scope>
    <source>
        <strain evidence="3">Dd16</strain>
    </source>
</reference>
<organism evidence="2 3">
    <name type="scientific">Allosphingosinicella indica</name>
    <dbReference type="NCBI Taxonomy" id="941907"/>
    <lineage>
        <taxon>Bacteria</taxon>
        <taxon>Pseudomonadati</taxon>
        <taxon>Pseudomonadota</taxon>
        <taxon>Alphaproteobacteria</taxon>
        <taxon>Sphingomonadales</taxon>
        <taxon>Sphingomonadaceae</taxon>
        <taxon>Allosphingosinicella</taxon>
    </lineage>
</organism>
<name>A0A1X7GQF1_9SPHN</name>
<evidence type="ECO:0000313" key="3">
    <source>
        <dbReference type="Proteomes" id="UP000192934"/>
    </source>
</evidence>
<dbReference type="Gene3D" id="3.10.450.710">
    <property type="entry name" value="Tgt2/MlaC"/>
    <property type="match status" value="1"/>
</dbReference>
<dbReference type="PROSITE" id="PS51318">
    <property type="entry name" value="TAT"/>
    <property type="match status" value="1"/>
</dbReference>